<comment type="caution">
    <text evidence="1">The sequence shown here is derived from an EMBL/GenBank/DDBJ whole genome shotgun (WGS) entry which is preliminary data.</text>
</comment>
<evidence type="ECO:0000313" key="1">
    <source>
        <dbReference type="EMBL" id="GAH16325.1"/>
    </source>
</evidence>
<dbReference type="AlphaFoldDB" id="X1E7G7"/>
<gene>
    <name evidence="1" type="ORF">S01H4_54911</name>
</gene>
<protein>
    <submittedName>
        <fullName evidence="1">Uncharacterized protein</fullName>
    </submittedName>
</protein>
<feature type="non-terminal residue" evidence="1">
    <location>
        <position position="49"/>
    </location>
</feature>
<organism evidence="1">
    <name type="scientific">marine sediment metagenome</name>
    <dbReference type="NCBI Taxonomy" id="412755"/>
    <lineage>
        <taxon>unclassified sequences</taxon>
        <taxon>metagenomes</taxon>
        <taxon>ecological metagenomes</taxon>
    </lineage>
</organism>
<name>X1E7G7_9ZZZZ</name>
<reference evidence="1" key="1">
    <citation type="journal article" date="2014" name="Front. Microbiol.">
        <title>High frequency of phylogenetically diverse reductive dehalogenase-homologous genes in deep subseafloor sedimentary metagenomes.</title>
        <authorList>
            <person name="Kawai M."/>
            <person name="Futagami T."/>
            <person name="Toyoda A."/>
            <person name="Takaki Y."/>
            <person name="Nishi S."/>
            <person name="Hori S."/>
            <person name="Arai W."/>
            <person name="Tsubouchi T."/>
            <person name="Morono Y."/>
            <person name="Uchiyama I."/>
            <person name="Ito T."/>
            <person name="Fujiyama A."/>
            <person name="Inagaki F."/>
            <person name="Takami H."/>
        </authorList>
    </citation>
    <scope>NUCLEOTIDE SEQUENCE</scope>
    <source>
        <strain evidence="1">Expedition CK06-06</strain>
    </source>
</reference>
<dbReference type="EMBL" id="BART01031639">
    <property type="protein sequence ID" value="GAH16325.1"/>
    <property type="molecule type" value="Genomic_DNA"/>
</dbReference>
<accession>X1E7G7</accession>
<proteinExistence type="predicted"/>
<sequence length="49" mass="5677">MSPTIEINDNVKKKLDEFKERCGSETYSDTVNICLIQLKLLEDNQKIMS</sequence>